<dbReference type="GeneID" id="17278141"/>
<dbReference type="RefSeq" id="XP_005785298.1">
    <property type="nucleotide sequence ID" value="XM_005785241.1"/>
</dbReference>
<dbReference type="Proteomes" id="UP000013827">
    <property type="component" value="Unassembled WGS sequence"/>
</dbReference>
<reference evidence="2" key="2">
    <citation type="submission" date="2024-10" db="UniProtKB">
        <authorList>
            <consortium name="EnsemblProtists"/>
        </authorList>
    </citation>
    <scope>IDENTIFICATION</scope>
</reference>
<dbReference type="PaxDb" id="2903-EOD32869"/>
<sequence length="303" mass="32110">MAALEDRSFDEDEGDVPPLLQVPSDHLPAPAPPPAPPQLLPTPVDSLTGALVEVHSLSSRPELNGAIGSACSWLAESGRYEVRIMSGAKPVRLCVRPANLRRAPPEAARRPVASGALPVVRGDGRGGASTLQLPEVQSSMAEAEAAAGGAVAGASWVTPELLAKVAADPLLRKAFTDARCAEAMEALQTDPKSAMERYGHAFLKLMGEHFSALGEEGAAREAAIRPAAVETAEERSAREAADKALRDPEVVAILQEPRMQALLQRLHEGRSLEVEAEMRAPDTMRKLRRLAEAGLIGMHFGSP</sequence>
<protein>
    <recommendedName>
        <fullName evidence="4">STI1/HOP DP domain-containing protein</fullName>
    </recommendedName>
</protein>
<evidence type="ECO:0000313" key="3">
    <source>
        <dbReference type="Proteomes" id="UP000013827"/>
    </source>
</evidence>
<proteinExistence type="predicted"/>
<evidence type="ECO:0008006" key="4">
    <source>
        <dbReference type="Google" id="ProtNLM"/>
    </source>
</evidence>
<feature type="compositionally biased region" description="Pro residues" evidence="1">
    <location>
        <begin position="29"/>
        <end position="40"/>
    </location>
</feature>
<organism evidence="2 3">
    <name type="scientific">Emiliania huxleyi (strain CCMP1516)</name>
    <dbReference type="NCBI Taxonomy" id="280463"/>
    <lineage>
        <taxon>Eukaryota</taxon>
        <taxon>Haptista</taxon>
        <taxon>Haptophyta</taxon>
        <taxon>Prymnesiophyceae</taxon>
        <taxon>Isochrysidales</taxon>
        <taxon>Noelaerhabdaceae</taxon>
        <taxon>Emiliania</taxon>
    </lineage>
</organism>
<reference evidence="3" key="1">
    <citation type="journal article" date="2013" name="Nature">
        <title>Pan genome of the phytoplankton Emiliania underpins its global distribution.</title>
        <authorList>
            <person name="Read B.A."/>
            <person name="Kegel J."/>
            <person name="Klute M.J."/>
            <person name="Kuo A."/>
            <person name="Lefebvre S.C."/>
            <person name="Maumus F."/>
            <person name="Mayer C."/>
            <person name="Miller J."/>
            <person name="Monier A."/>
            <person name="Salamov A."/>
            <person name="Young J."/>
            <person name="Aguilar M."/>
            <person name="Claverie J.M."/>
            <person name="Frickenhaus S."/>
            <person name="Gonzalez K."/>
            <person name="Herman E.K."/>
            <person name="Lin Y.C."/>
            <person name="Napier J."/>
            <person name="Ogata H."/>
            <person name="Sarno A.F."/>
            <person name="Shmutz J."/>
            <person name="Schroeder D."/>
            <person name="de Vargas C."/>
            <person name="Verret F."/>
            <person name="von Dassow P."/>
            <person name="Valentin K."/>
            <person name="Van de Peer Y."/>
            <person name="Wheeler G."/>
            <person name="Dacks J.B."/>
            <person name="Delwiche C.F."/>
            <person name="Dyhrman S.T."/>
            <person name="Glockner G."/>
            <person name="John U."/>
            <person name="Richards T."/>
            <person name="Worden A.Z."/>
            <person name="Zhang X."/>
            <person name="Grigoriev I.V."/>
            <person name="Allen A.E."/>
            <person name="Bidle K."/>
            <person name="Borodovsky M."/>
            <person name="Bowler C."/>
            <person name="Brownlee C."/>
            <person name="Cock J.M."/>
            <person name="Elias M."/>
            <person name="Gladyshev V.N."/>
            <person name="Groth M."/>
            <person name="Guda C."/>
            <person name="Hadaegh A."/>
            <person name="Iglesias-Rodriguez M.D."/>
            <person name="Jenkins J."/>
            <person name="Jones B.M."/>
            <person name="Lawson T."/>
            <person name="Leese F."/>
            <person name="Lindquist E."/>
            <person name="Lobanov A."/>
            <person name="Lomsadze A."/>
            <person name="Malik S.B."/>
            <person name="Marsh M.E."/>
            <person name="Mackinder L."/>
            <person name="Mock T."/>
            <person name="Mueller-Roeber B."/>
            <person name="Pagarete A."/>
            <person name="Parker M."/>
            <person name="Probert I."/>
            <person name="Quesneville H."/>
            <person name="Raines C."/>
            <person name="Rensing S.A."/>
            <person name="Riano-Pachon D.M."/>
            <person name="Richier S."/>
            <person name="Rokitta S."/>
            <person name="Shiraiwa Y."/>
            <person name="Soanes D.M."/>
            <person name="van der Giezen M."/>
            <person name="Wahlund T.M."/>
            <person name="Williams B."/>
            <person name="Wilson W."/>
            <person name="Wolfe G."/>
            <person name="Wurch L.L."/>
        </authorList>
    </citation>
    <scope>NUCLEOTIDE SEQUENCE</scope>
</reference>
<name>A0A0D3KAT4_EMIH1</name>
<dbReference type="HOGENOM" id="CLU_932011_0_0_1"/>
<feature type="region of interest" description="Disordered" evidence="1">
    <location>
        <begin position="1"/>
        <end position="40"/>
    </location>
</feature>
<dbReference type="KEGG" id="ehx:EMIHUDRAFT_230246"/>
<keyword evidence="3" id="KW-1185">Reference proteome</keyword>
<dbReference type="EnsemblProtists" id="EOD32869">
    <property type="protein sequence ID" value="EOD32869"/>
    <property type="gene ID" value="EMIHUDRAFT_230246"/>
</dbReference>
<evidence type="ECO:0000313" key="2">
    <source>
        <dbReference type="EnsemblProtists" id="EOD32869"/>
    </source>
</evidence>
<evidence type="ECO:0000256" key="1">
    <source>
        <dbReference type="SAM" id="MobiDB-lite"/>
    </source>
</evidence>
<dbReference type="AlphaFoldDB" id="A0A0D3KAT4"/>
<dbReference type="Gene3D" id="1.10.260.100">
    <property type="match status" value="2"/>
</dbReference>
<accession>A0A0D3KAT4</accession>